<comment type="caution">
    <text evidence="5">The sequence shown here is derived from an EMBL/GenBank/DDBJ whole genome shotgun (WGS) entry which is preliminary data.</text>
</comment>
<dbReference type="PANTHER" id="PTHR37690:SF1">
    <property type="entry name" value="CHORISMATE DEHYDRATASE"/>
    <property type="match status" value="1"/>
</dbReference>
<evidence type="ECO:0000256" key="2">
    <source>
        <dbReference type="ARBA" id="ARBA00022428"/>
    </source>
</evidence>
<dbReference type="Proteomes" id="UP000094056">
    <property type="component" value="Unassembled WGS sequence"/>
</dbReference>
<protein>
    <recommendedName>
        <fullName evidence="4">Chorismate dehydratase</fullName>
        <ecNumber evidence="4">4.2.1.151</ecNumber>
    </recommendedName>
    <alternativeName>
        <fullName evidence="4">Menaquinone biosynthetic enzyme MqnA</fullName>
    </alternativeName>
</protein>
<sequence length="264" mass="30048">MAKLKIGVVPYMNAKPLIYGLQEQTDKIDLVYGAPATLPKMLENDDLDVILMPSVSYFRSTGYKIIPGSSISSNGLVESVKLFIKTPSIKKTKVVALDKDSLTSCVLTKIILWERYSLKPEYITLEDKRKIYNEYADAFLVIGDDAMKIKEEGFITLDLGQEWNELVGLPFVYAVWVTKLKSRLQGLDKLLIDAKERGLKSVNEIADIEAKRLKLEKGYCLRYLKESIKYNLGEQEIRGLKSFYDYALEMGAVKEGIKIEFYNE</sequence>
<evidence type="ECO:0000256" key="1">
    <source>
        <dbReference type="ARBA" id="ARBA00004863"/>
    </source>
</evidence>
<dbReference type="HAMAP" id="MF_00995">
    <property type="entry name" value="MqnA"/>
    <property type="match status" value="1"/>
</dbReference>
<evidence type="ECO:0000256" key="3">
    <source>
        <dbReference type="ARBA" id="ARBA00023239"/>
    </source>
</evidence>
<dbReference type="Pfam" id="PF02621">
    <property type="entry name" value="VitK2_biosynth"/>
    <property type="match status" value="1"/>
</dbReference>
<reference evidence="5 6" key="1">
    <citation type="submission" date="2016-07" db="EMBL/GenBank/DDBJ databases">
        <title>Draft genome of Scalindua rubra, obtained from a brine-seawater interface in the Red Sea, sheds light on salt adaptation in anammox bacteria.</title>
        <authorList>
            <person name="Speth D.R."/>
            <person name="Lagkouvardos I."/>
            <person name="Wang Y."/>
            <person name="Qian P.-Y."/>
            <person name="Dutilh B.E."/>
            <person name="Jetten M.S."/>
        </authorList>
    </citation>
    <scope>NUCLEOTIDE SEQUENCE [LARGE SCALE GENOMIC DNA]</scope>
    <source>
        <strain evidence="5">BSI-1</strain>
    </source>
</reference>
<dbReference type="PANTHER" id="PTHR37690">
    <property type="entry name" value="CHORISMATE DEHYDRATASE"/>
    <property type="match status" value="1"/>
</dbReference>
<name>A0A1E3XBU7_9BACT</name>
<keyword evidence="3 4" id="KW-0456">Lyase</keyword>
<dbReference type="EMBL" id="MAYW01000037">
    <property type="protein sequence ID" value="ODS33105.1"/>
    <property type="molecule type" value="Genomic_DNA"/>
</dbReference>
<organism evidence="5 6">
    <name type="scientific">Candidatus Scalindua rubra</name>
    <dbReference type="NCBI Taxonomy" id="1872076"/>
    <lineage>
        <taxon>Bacteria</taxon>
        <taxon>Pseudomonadati</taxon>
        <taxon>Planctomycetota</taxon>
        <taxon>Candidatus Brocadiia</taxon>
        <taxon>Candidatus Brocadiales</taxon>
        <taxon>Candidatus Scalinduaceae</taxon>
        <taxon>Candidatus Scalindua</taxon>
    </lineage>
</organism>
<comment type="similarity">
    <text evidence="4">Belongs to the MqnA/MqnD family. MqnA subfamily.</text>
</comment>
<evidence type="ECO:0000313" key="6">
    <source>
        <dbReference type="Proteomes" id="UP000094056"/>
    </source>
</evidence>
<dbReference type="AlphaFoldDB" id="A0A1E3XBU7"/>
<dbReference type="CDD" id="cd13634">
    <property type="entry name" value="PBP2_Sco4506"/>
    <property type="match status" value="1"/>
</dbReference>
<accession>A0A1E3XBU7</accession>
<dbReference type="InterPro" id="IPR003773">
    <property type="entry name" value="Menaquinone_biosynth"/>
</dbReference>
<proteinExistence type="inferred from homology"/>
<evidence type="ECO:0000313" key="5">
    <source>
        <dbReference type="EMBL" id="ODS33105.1"/>
    </source>
</evidence>
<dbReference type="Gene3D" id="3.40.190.10">
    <property type="entry name" value="Periplasmic binding protein-like II"/>
    <property type="match status" value="2"/>
</dbReference>
<keyword evidence="2 4" id="KW-0474">Menaquinone biosynthesis</keyword>
<dbReference type="InterPro" id="IPR030868">
    <property type="entry name" value="MqnA"/>
</dbReference>
<dbReference type="GO" id="GO:0016836">
    <property type="term" value="F:hydro-lyase activity"/>
    <property type="evidence" value="ECO:0007669"/>
    <property type="project" value="UniProtKB-UniRule"/>
</dbReference>
<comment type="pathway">
    <text evidence="1 4">Quinol/quinone metabolism; menaquinone biosynthesis.</text>
</comment>
<dbReference type="EC" id="4.2.1.151" evidence="4"/>
<comment type="function">
    <text evidence="4">Catalyzes the dehydration of chorismate into 3-[(1-carboxyvinyl)oxy]benzoate, a step in the biosynthesis of menaquinone (MK, vitamin K2).</text>
</comment>
<dbReference type="GO" id="GO:0009234">
    <property type="term" value="P:menaquinone biosynthetic process"/>
    <property type="evidence" value="ECO:0007669"/>
    <property type="project" value="UniProtKB-UniRule"/>
</dbReference>
<gene>
    <name evidence="4" type="primary">mqnA</name>
    <name evidence="5" type="ORF">SCARUB_01729</name>
</gene>
<comment type="catalytic activity">
    <reaction evidence="4">
        <text>chorismate = 3-[(1-carboxyvinyl)-oxy]benzoate + H2O</text>
        <dbReference type="Rhea" id="RHEA:40051"/>
        <dbReference type="ChEBI" id="CHEBI:15377"/>
        <dbReference type="ChEBI" id="CHEBI:29748"/>
        <dbReference type="ChEBI" id="CHEBI:76981"/>
        <dbReference type="EC" id="4.2.1.151"/>
    </reaction>
</comment>
<evidence type="ECO:0000256" key="4">
    <source>
        <dbReference type="HAMAP-Rule" id="MF_00995"/>
    </source>
</evidence>
<dbReference type="SUPFAM" id="SSF53850">
    <property type="entry name" value="Periplasmic binding protein-like II"/>
    <property type="match status" value="1"/>
</dbReference>
<dbReference type="UniPathway" id="UPA00079"/>